<protein>
    <recommendedName>
        <fullName evidence="1">Trk system potassium uptake protein TrkA</fullName>
    </recommendedName>
</protein>
<evidence type="ECO:0000313" key="10">
    <source>
        <dbReference type="Proteomes" id="UP000243518"/>
    </source>
</evidence>
<dbReference type="Gene3D" id="3.30.70.1450">
    <property type="entry name" value="Regulator of K+ conductance, C-terminal domain"/>
    <property type="match status" value="2"/>
</dbReference>
<dbReference type="PANTHER" id="PTHR43833">
    <property type="entry name" value="POTASSIUM CHANNEL PROTEIN 2-RELATED-RELATED"/>
    <property type="match status" value="1"/>
</dbReference>
<feature type="domain" description="RCK C-terminal" evidence="8">
    <location>
        <begin position="147"/>
        <end position="231"/>
    </location>
</feature>
<dbReference type="InterPro" id="IPR036721">
    <property type="entry name" value="RCK_C_sf"/>
</dbReference>
<dbReference type="EMBL" id="FNVE01000004">
    <property type="protein sequence ID" value="SEG23576.1"/>
    <property type="molecule type" value="Genomic_DNA"/>
</dbReference>
<organism evidence="9 10">
    <name type="scientific">Halopseudomonas aestusnigri</name>
    <dbReference type="NCBI Taxonomy" id="857252"/>
    <lineage>
        <taxon>Bacteria</taxon>
        <taxon>Pseudomonadati</taxon>
        <taxon>Pseudomonadota</taxon>
        <taxon>Gammaproteobacteria</taxon>
        <taxon>Pseudomonadales</taxon>
        <taxon>Pseudomonadaceae</taxon>
        <taxon>Halopseudomonas</taxon>
    </lineage>
</organism>
<dbReference type="SUPFAM" id="SSF51735">
    <property type="entry name" value="NAD(P)-binding Rossmann-fold domains"/>
    <property type="match status" value="2"/>
</dbReference>
<keyword evidence="3" id="KW-0633">Potassium transport</keyword>
<keyword evidence="5" id="KW-0520">NAD</keyword>
<evidence type="ECO:0000259" key="7">
    <source>
        <dbReference type="PROSITE" id="PS51201"/>
    </source>
</evidence>
<feature type="domain" description="RCK N-terminal" evidence="7">
    <location>
        <begin position="1"/>
        <end position="127"/>
    </location>
</feature>
<dbReference type="Proteomes" id="UP000243518">
    <property type="component" value="Unassembled WGS sequence"/>
</dbReference>
<dbReference type="InterPro" id="IPR006037">
    <property type="entry name" value="RCK_C"/>
</dbReference>
<feature type="domain" description="RCK C-terminal" evidence="8">
    <location>
        <begin position="372"/>
        <end position="457"/>
    </location>
</feature>
<keyword evidence="6" id="KW-0406">Ion transport</keyword>
<dbReference type="NCBIfam" id="NF007030">
    <property type="entry name" value="PRK09496.1-1"/>
    <property type="match status" value="1"/>
</dbReference>
<dbReference type="GO" id="GO:0015079">
    <property type="term" value="F:potassium ion transmembrane transporter activity"/>
    <property type="evidence" value="ECO:0007669"/>
    <property type="project" value="InterPro"/>
</dbReference>
<dbReference type="PROSITE" id="PS51202">
    <property type="entry name" value="RCK_C"/>
    <property type="match status" value="2"/>
</dbReference>
<evidence type="ECO:0000256" key="2">
    <source>
        <dbReference type="ARBA" id="ARBA00022448"/>
    </source>
</evidence>
<keyword evidence="10" id="KW-1185">Reference proteome</keyword>
<evidence type="ECO:0000256" key="3">
    <source>
        <dbReference type="ARBA" id="ARBA00022538"/>
    </source>
</evidence>
<evidence type="ECO:0000256" key="4">
    <source>
        <dbReference type="ARBA" id="ARBA00022958"/>
    </source>
</evidence>
<proteinExistence type="predicted"/>
<dbReference type="PROSITE" id="PS51201">
    <property type="entry name" value="RCK_N"/>
    <property type="match status" value="2"/>
</dbReference>
<dbReference type="NCBIfam" id="NF007032">
    <property type="entry name" value="PRK09496.1-4"/>
    <property type="match status" value="1"/>
</dbReference>
<name>A0AAQ1G793_9GAMM</name>
<keyword evidence="2" id="KW-0813">Transport</keyword>
<accession>A0AAQ1G793</accession>
<evidence type="ECO:0000256" key="1">
    <source>
        <dbReference type="ARBA" id="ARBA00017378"/>
    </source>
</evidence>
<dbReference type="InterPro" id="IPR050721">
    <property type="entry name" value="Trk_Ktr_HKT_K-transport"/>
</dbReference>
<keyword evidence="4" id="KW-0630">Potassium</keyword>
<evidence type="ECO:0000259" key="8">
    <source>
        <dbReference type="PROSITE" id="PS51202"/>
    </source>
</evidence>
<feature type="domain" description="RCK N-terminal" evidence="7">
    <location>
        <begin position="236"/>
        <end position="352"/>
    </location>
</feature>
<dbReference type="NCBIfam" id="NF007039">
    <property type="entry name" value="PRK09496.3-2"/>
    <property type="match status" value="1"/>
</dbReference>
<dbReference type="Pfam" id="PF02254">
    <property type="entry name" value="TrkA_N"/>
    <property type="match status" value="2"/>
</dbReference>
<dbReference type="InterPro" id="IPR036291">
    <property type="entry name" value="NAD(P)-bd_dom_sf"/>
</dbReference>
<evidence type="ECO:0000256" key="5">
    <source>
        <dbReference type="ARBA" id="ARBA00023027"/>
    </source>
</evidence>
<evidence type="ECO:0000256" key="6">
    <source>
        <dbReference type="ARBA" id="ARBA00023065"/>
    </source>
</evidence>
<dbReference type="AlphaFoldDB" id="A0AAQ1G793"/>
<dbReference type="FunFam" id="3.40.50.720:FF:000042">
    <property type="entry name" value="Trk system potassium transporter TrkA"/>
    <property type="match status" value="1"/>
</dbReference>
<reference evidence="9 10" key="1">
    <citation type="submission" date="2016-10" db="EMBL/GenBank/DDBJ databases">
        <authorList>
            <person name="Varghese N."/>
            <person name="Submissions S."/>
        </authorList>
    </citation>
    <scope>NUCLEOTIDE SEQUENCE [LARGE SCALE GENOMIC DNA]</scope>
    <source>
        <strain evidence="9 10">CECT 8317</strain>
    </source>
</reference>
<sequence>MMRIIVLGAGQVGRSLVEQLVGEKNHITVVDRDAGRLQLLQELYGAQGVQTICAHGAHPVTLSKAGAEDADMLVAVTNSDEVNMIACQVAQSLFNVPNKIARVREQGYLTQNRALFAKSAVPVDVLINPEALVTQHLKKLIRYPGALQVINFADGLAQLVAVRASNGGALVGQRIATLRERLPAVEIRVAAIFRRNHSVIPDGDTLIQDGDEVFFVAARPDIRLVLNELRRRAKPYKRIVIAGGGNIGARLASVLENDYRVKVIEQDMARCQFLSQYLRRATVLNGSASDRELLLEESIESADVYLALTNDDEANIMSSMLAKRMGARTVITLISNPAYADLVQGGSIDIAISPQQATIGALLTHVRRGDVVAVHSLRRGTAEAMEAIAHGDAQSSQVVGKRIDELPLPPGAMVGALVRGEDVIIAHDSTQIEEGDHVIVIVPDKRDMQAVERLFQVGLTFLL</sequence>
<dbReference type="NCBIfam" id="NF007031">
    <property type="entry name" value="PRK09496.1-2"/>
    <property type="match status" value="1"/>
</dbReference>
<dbReference type="Gene3D" id="3.40.50.720">
    <property type="entry name" value="NAD(P)-binding Rossmann-like Domain"/>
    <property type="match status" value="2"/>
</dbReference>
<dbReference type="PANTHER" id="PTHR43833:SF5">
    <property type="entry name" value="TRK SYSTEM POTASSIUM UPTAKE PROTEIN TRKA"/>
    <property type="match status" value="1"/>
</dbReference>
<dbReference type="SUPFAM" id="SSF116726">
    <property type="entry name" value="TrkA C-terminal domain-like"/>
    <property type="match status" value="2"/>
</dbReference>
<evidence type="ECO:0000313" key="9">
    <source>
        <dbReference type="EMBL" id="SEG23576.1"/>
    </source>
</evidence>
<comment type="caution">
    <text evidence="9">The sequence shown here is derived from an EMBL/GenBank/DDBJ whole genome shotgun (WGS) entry which is preliminary data.</text>
</comment>
<dbReference type="PRINTS" id="PR00335">
    <property type="entry name" value="KUPTAKETRKA"/>
</dbReference>
<dbReference type="GO" id="GO:0005886">
    <property type="term" value="C:plasma membrane"/>
    <property type="evidence" value="ECO:0007669"/>
    <property type="project" value="InterPro"/>
</dbReference>
<gene>
    <name evidence="9" type="ORF">SAMN05216586_104198</name>
</gene>
<dbReference type="InterPro" id="IPR003148">
    <property type="entry name" value="RCK_N"/>
</dbReference>
<dbReference type="InterPro" id="IPR006036">
    <property type="entry name" value="K_uptake_TrkA"/>
</dbReference>
<dbReference type="Pfam" id="PF02080">
    <property type="entry name" value="TrkA_C"/>
    <property type="match status" value="2"/>
</dbReference>